<sequence>MSTIKSPLWQKVTSNALLAILLTQLSFPVYASVKTSVALEDIQSAITYSARYELMESVDEYLYRGALEKNELGVFDGFGHFFELLSSDRPELIPGYQPESEQGIELTSLPPRFGSPYVERGVIRQQMQQILNKSWLSKPGYSSYNEQTKKLYENAAAFAKQNNYQLGQRLTQAQISTLTIDIVWPEIREINGQSYLVPFLYLTPATIEEQQLLESTFVADSAEINTQTFVIDGGRVEFKHKALIDVEQDFINTRGHVSGQEFTIRTGRELQNLSGTITGDDVTLIANKLTNNTLVTRLDYGHGFSETFNQIGSISALGSLNLSSATDVVSHGGEFSSQGEMKIRANGNIILVPQARKDQRAESGQRWSDSESSLVNLQTNLSAVDTLSLIAGGQVFIQGAEIESQGLLQILAGHGITLKSAADLKSFDRKFEAESGGIFGTKESEAESGTEAKIVRTLLKAGQSMLLSTVHGNVLLEAVTVDNKGMSNIIAENGSIDFELAKLLESYSYSSSSEGTLAYRHKGHGYQREVAYYSEFVNSGGLFLDASTGIRIQVASGSKDLDQTLAELAQSPDLAWMQEIRNNPEYSDIDWESVELVMKEWDYDQSGLSPAAMAILAIAMAVAMGPGGLAIAGPGAGATITISNVALAAAVNAGFGALVVQTSSSLLANGFDVNQTMKHLASKQTLTSLATSMVTAGVLSGLDIPMFGGENGAQLSLSDVVDAAVGAGNELAAQAIMQVINSTVTTGISALANGHSLDEFGDAFVQSLAMSAVMRIGKELANDIGEAASTADGKTPDIDTATQYIAHAALGCGLGTAISGINGGNSDANRTGCASGAAGGVIGEYVAQTYLEDITELETDTKAVSEKLIEHIQSQGATDLSPEALKAELLSLQARGADISRLMAGVTVFAFGGNVDIAISTAGNAAENNALHLILVLLASEQSMVLLSSIMVAYTAKEFVMSVPETFEKGSKLYRMYTSGNKAEKEAAKQEMLALALQFGFETAVSITIGGVATAVTKQVLKEQASVDEIADYLAHRFSMQGDQVASDVFRQVSNNIKFKRDQYDFYQEKGGSENYDTWSTKFDEETYQALKTGKISLDDIRSDGLPDMGDYFRYVQKNGDTSISKERYVQQREKGFTIVGQGYWQRIDKRQANIPDDPKYHINKRDIDLGIDAQKDMADFIQREVKLPPNGEMFSVERAITLRKEKYDLAQRLKRKNFAQNRDQVLALDAEVRNLGNALGVARFEHNIRSEFVSVRPLAFEVPGRGEQGQLDGLYEVVDKFGVKKLISGESKASIGKPHYGTRQVGTNEQGNIIDAKQGSDEYHKAIWGNMQKKYDSAMESNKYDLDSSYRNQTEQLGETLDLLEDYKASGTGSYIEYRGAELIFNKDGSIKRTNNIKFEVSASL</sequence>
<feature type="domain" description="DUF637" evidence="1">
    <location>
        <begin position="650"/>
        <end position="839"/>
    </location>
</feature>
<keyword evidence="3" id="KW-1185">Reference proteome</keyword>
<evidence type="ECO:0000313" key="3">
    <source>
        <dbReference type="Proteomes" id="UP000269041"/>
    </source>
</evidence>
<evidence type="ECO:0000313" key="2">
    <source>
        <dbReference type="EMBL" id="RSD29698.1"/>
    </source>
</evidence>
<gene>
    <name evidence="2" type="ORF">EJA03_17785</name>
</gene>
<dbReference type="Proteomes" id="UP000269041">
    <property type="component" value="Unassembled WGS sequence"/>
</dbReference>
<evidence type="ECO:0000259" key="1">
    <source>
        <dbReference type="Pfam" id="PF04830"/>
    </source>
</evidence>
<accession>A0A3R9EAL3</accession>
<proteinExistence type="predicted"/>
<dbReference type="EMBL" id="RSFA01000117">
    <property type="protein sequence ID" value="RSD29698.1"/>
    <property type="molecule type" value="Genomic_DNA"/>
</dbReference>
<dbReference type="Pfam" id="PF04830">
    <property type="entry name" value="DUF637"/>
    <property type="match status" value="1"/>
</dbReference>
<name>A0A3R9EAL3_9VIBR</name>
<dbReference type="RefSeq" id="WP_125323080.1">
    <property type="nucleotide sequence ID" value="NZ_AP024889.1"/>
</dbReference>
<protein>
    <recommendedName>
        <fullName evidence="1">DUF637 domain-containing protein</fullName>
    </recommendedName>
</protein>
<reference evidence="2 3" key="1">
    <citation type="submission" date="2018-12" db="EMBL/GenBank/DDBJ databases">
        <title>Genomic taxonomy of the Vibrionaceae family.</title>
        <authorList>
            <person name="Gomez-Gil B."/>
            <person name="Enciso-Ibarra K."/>
        </authorList>
    </citation>
    <scope>NUCLEOTIDE SEQUENCE [LARGE SCALE GENOMIC DNA]</scope>
    <source>
        <strain evidence="2 3">CAIM 594</strain>
    </source>
</reference>
<organism evidence="2 3">
    <name type="scientific">Vibrio pectenicida</name>
    <dbReference type="NCBI Taxonomy" id="62763"/>
    <lineage>
        <taxon>Bacteria</taxon>
        <taxon>Pseudomonadati</taxon>
        <taxon>Pseudomonadota</taxon>
        <taxon>Gammaproteobacteria</taxon>
        <taxon>Vibrionales</taxon>
        <taxon>Vibrionaceae</taxon>
        <taxon>Vibrio</taxon>
    </lineage>
</organism>
<dbReference type="InterPro" id="IPR006915">
    <property type="entry name" value="DUF637_hemagglutn_put"/>
</dbReference>
<dbReference type="OrthoDB" id="5697613at2"/>
<comment type="caution">
    <text evidence="2">The sequence shown here is derived from an EMBL/GenBank/DDBJ whole genome shotgun (WGS) entry which is preliminary data.</text>
</comment>